<gene>
    <name evidence="10" type="ORF">D9V80_02340</name>
</gene>
<dbReference type="Pfam" id="PF07690">
    <property type="entry name" value="MFS_1"/>
    <property type="match status" value="1"/>
</dbReference>
<feature type="transmembrane region" description="Helical" evidence="8">
    <location>
        <begin position="140"/>
        <end position="162"/>
    </location>
</feature>
<proteinExistence type="inferred from homology"/>
<dbReference type="GO" id="GO:0022857">
    <property type="term" value="F:transmembrane transporter activity"/>
    <property type="evidence" value="ECO:0007669"/>
    <property type="project" value="InterPro"/>
</dbReference>
<feature type="domain" description="Major facilitator superfamily (MFS) profile" evidence="9">
    <location>
        <begin position="16"/>
        <end position="398"/>
    </location>
</feature>
<dbReference type="PROSITE" id="PS50850">
    <property type="entry name" value="MFS"/>
    <property type="match status" value="1"/>
</dbReference>
<dbReference type="SUPFAM" id="SSF103473">
    <property type="entry name" value="MFS general substrate transporter"/>
    <property type="match status" value="1"/>
</dbReference>
<evidence type="ECO:0000256" key="3">
    <source>
        <dbReference type="ARBA" id="ARBA00022448"/>
    </source>
</evidence>
<dbReference type="InterPro" id="IPR011701">
    <property type="entry name" value="MFS"/>
</dbReference>
<keyword evidence="11" id="KW-1185">Reference proteome</keyword>
<keyword evidence="5 8" id="KW-0812">Transmembrane</keyword>
<dbReference type="InterPro" id="IPR036259">
    <property type="entry name" value="MFS_trans_sf"/>
</dbReference>
<comment type="subcellular location">
    <subcellularLocation>
        <location evidence="1">Cell membrane</location>
        <topology evidence="1">Multi-pass membrane protein</topology>
    </subcellularLocation>
</comment>
<organism evidence="10 11">
    <name type="scientific">Buchnera aphidicola</name>
    <name type="common">Thelaxes californica</name>
    <dbReference type="NCBI Taxonomy" id="1315998"/>
    <lineage>
        <taxon>Bacteria</taxon>
        <taxon>Pseudomonadati</taxon>
        <taxon>Pseudomonadota</taxon>
        <taxon>Gammaproteobacteria</taxon>
        <taxon>Enterobacterales</taxon>
        <taxon>Erwiniaceae</taxon>
        <taxon>Buchnera</taxon>
    </lineage>
</organism>
<keyword evidence="4" id="KW-1003">Cell membrane</keyword>
<reference evidence="10 11" key="1">
    <citation type="submission" date="2018-12" db="EMBL/GenBank/DDBJ databases">
        <authorList>
            <person name="Chong R.A."/>
        </authorList>
    </citation>
    <scope>NUCLEOTIDE SEQUENCE [LARGE SCALE GENOMIC DNA]</scope>
    <source>
        <strain evidence="10 11">Tca</strain>
    </source>
</reference>
<feature type="transmembrane region" description="Helical" evidence="8">
    <location>
        <begin position="54"/>
        <end position="73"/>
    </location>
</feature>
<evidence type="ECO:0000259" key="9">
    <source>
        <dbReference type="PROSITE" id="PS50850"/>
    </source>
</evidence>
<evidence type="ECO:0000256" key="7">
    <source>
        <dbReference type="ARBA" id="ARBA00023136"/>
    </source>
</evidence>
<accession>A0A4D6YPA1</accession>
<protein>
    <submittedName>
        <fullName evidence="10">MFS transporter</fullName>
    </submittedName>
</protein>
<dbReference type="PANTHER" id="PTHR43271">
    <property type="entry name" value="BLL2771 PROTEIN"/>
    <property type="match status" value="1"/>
</dbReference>
<evidence type="ECO:0000256" key="2">
    <source>
        <dbReference type="ARBA" id="ARBA00008335"/>
    </source>
</evidence>
<feature type="transmembrane region" description="Helical" evidence="8">
    <location>
        <begin position="309"/>
        <end position="336"/>
    </location>
</feature>
<feature type="transmembrane region" description="Helical" evidence="8">
    <location>
        <begin position="376"/>
        <end position="394"/>
    </location>
</feature>
<dbReference type="AlphaFoldDB" id="A0A4D6YPA1"/>
<evidence type="ECO:0000313" key="11">
    <source>
        <dbReference type="Proteomes" id="UP000298782"/>
    </source>
</evidence>
<evidence type="ECO:0000256" key="5">
    <source>
        <dbReference type="ARBA" id="ARBA00022692"/>
    </source>
</evidence>
<dbReference type="OrthoDB" id="63984at2"/>
<comment type="similarity">
    <text evidence="2">Belongs to the major facilitator superfamily.</text>
</comment>
<feature type="transmembrane region" description="Helical" evidence="8">
    <location>
        <begin position="348"/>
        <end position="370"/>
    </location>
</feature>
<dbReference type="InterPro" id="IPR020846">
    <property type="entry name" value="MFS_dom"/>
</dbReference>
<evidence type="ECO:0000256" key="4">
    <source>
        <dbReference type="ARBA" id="ARBA00022475"/>
    </source>
</evidence>
<feature type="transmembrane region" description="Helical" evidence="8">
    <location>
        <begin position="252"/>
        <end position="272"/>
    </location>
</feature>
<evidence type="ECO:0000256" key="8">
    <source>
        <dbReference type="SAM" id="Phobius"/>
    </source>
</evidence>
<feature type="transmembrane region" description="Helical" evidence="8">
    <location>
        <begin position="174"/>
        <end position="194"/>
    </location>
</feature>
<evidence type="ECO:0000256" key="6">
    <source>
        <dbReference type="ARBA" id="ARBA00022989"/>
    </source>
</evidence>
<keyword evidence="6 8" id="KW-1133">Transmembrane helix</keyword>
<dbReference type="Proteomes" id="UP000298782">
    <property type="component" value="Chromosome"/>
</dbReference>
<feature type="transmembrane region" description="Helical" evidence="8">
    <location>
        <begin position="20"/>
        <end position="42"/>
    </location>
</feature>
<dbReference type="CDD" id="cd17324">
    <property type="entry name" value="MFS_NepI_like"/>
    <property type="match status" value="1"/>
</dbReference>
<feature type="transmembrane region" description="Helical" evidence="8">
    <location>
        <begin position="222"/>
        <end position="246"/>
    </location>
</feature>
<dbReference type="EMBL" id="CP034852">
    <property type="protein sequence ID" value="QCI27005.1"/>
    <property type="molecule type" value="Genomic_DNA"/>
</dbReference>
<dbReference type="PANTHER" id="PTHR43271:SF1">
    <property type="entry name" value="INNER MEMBRANE TRANSPORT PROTEIN YNFM"/>
    <property type="match status" value="1"/>
</dbReference>
<dbReference type="Gene3D" id="1.20.1250.20">
    <property type="entry name" value="MFS general substrate transporter like domains"/>
    <property type="match status" value="1"/>
</dbReference>
<keyword evidence="7 8" id="KW-0472">Membrane</keyword>
<reference evidence="10 11" key="2">
    <citation type="submission" date="2019-05" db="EMBL/GenBank/DDBJ databases">
        <title>Genome evolution of the obligate endosymbiont Buchnera aphidicola.</title>
        <authorList>
            <person name="Moran N.A."/>
        </authorList>
    </citation>
    <scope>NUCLEOTIDE SEQUENCE [LARGE SCALE GENOMIC DNA]</scope>
    <source>
        <strain evidence="10 11">Tca</strain>
    </source>
</reference>
<evidence type="ECO:0000256" key="1">
    <source>
        <dbReference type="ARBA" id="ARBA00004651"/>
    </source>
</evidence>
<dbReference type="GO" id="GO:0005886">
    <property type="term" value="C:plasma membrane"/>
    <property type="evidence" value="ECO:0007669"/>
    <property type="project" value="UniProtKB-SubCell"/>
</dbReference>
<name>A0A4D6YPA1_9GAMM</name>
<feature type="transmembrane region" description="Helical" evidence="8">
    <location>
        <begin position="284"/>
        <end position="303"/>
    </location>
</feature>
<sequence length="398" mass="43818">MDIKKKKKFIKQTSKDFYKVMVALFLAGFATFSMLYCVQPILPIFSKKFNISPTVSSLSLSSATLMMAVGMLISGALSDTIGRKSIMGTSLLLSSLLTMGSAYTDSWYGVILIRSLIGLSLSGVVGVAMSYLNEEIHPKILGLSMGLYISGNTVGGLVGRIVSSSVTHYLSWNAAFFSVGLCALCSSIVFMLLLPVSKNFSASKVTPVFILNNIICQCKNKYLSTLFIIGFILMGSFITVFNYITYRLMVSPFYLSQVMISYISLVYLIGVYTSPKAGILITQYHSKIILMSSLFMMLIGLLLTQLDIIYFIIIGLLFFSGGFFAAHSVSSSWIGFLATKSKGQASSLYLFFYYLGSSICSIFGGCFWFIGHWIGISLFVMFMLVLGIQLINQLNDEF</sequence>
<evidence type="ECO:0000313" key="10">
    <source>
        <dbReference type="EMBL" id="QCI27005.1"/>
    </source>
</evidence>
<feature type="transmembrane region" description="Helical" evidence="8">
    <location>
        <begin position="109"/>
        <end position="128"/>
    </location>
</feature>
<keyword evidence="3" id="KW-0813">Transport</keyword>